<feature type="transmembrane region" description="Helical" evidence="5">
    <location>
        <begin position="395"/>
        <end position="414"/>
    </location>
</feature>
<feature type="transmembrane region" description="Helical" evidence="5">
    <location>
        <begin position="154"/>
        <end position="172"/>
    </location>
</feature>
<feature type="transmembrane region" description="Helical" evidence="5">
    <location>
        <begin position="288"/>
        <end position="312"/>
    </location>
</feature>
<protein>
    <submittedName>
        <fullName evidence="7">O-antigen ligase family protein</fullName>
    </submittedName>
</protein>
<evidence type="ECO:0000256" key="2">
    <source>
        <dbReference type="ARBA" id="ARBA00022692"/>
    </source>
</evidence>
<keyword evidence="7" id="KW-0436">Ligase</keyword>
<keyword evidence="2 5" id="KW-0812">Transmembrane</keyword>
<feature type="transmembrane region" description="Helical" evidence="5">
    <location>
        <begin position="455"/>
        <end position="474"/>
    </location>
</feature>
<proteinExistence type="predicted"/>
<dbReference type="Pfam" id="PF04932">
    <property type="entry name" value="Wzy_C"/>
    <property type="match status" value="1"/>
</dbReference>
<dbReference type="InterPro" id="IPR051533">
    <property type="entry name" value="WaaL-like"/>
</dbReference>
<reference evidence="7 8" key="1">
    <citation type="submission" date="2024-06" db="EMBL/GenBank/DDBJ databases">
        <authorList>
            <person name="Woo H."/>
        </authorList>
    </citation>
    <scope>NUCLEOTIDE SEQUENCE [LARGE SCALE GENOMIC DNA]</scope>
    <source>
        <strain evidence="7 8">Si-c</strain>
    </source>
</reference>
<evidence type="ECO:0000256" key="1">
    <source>
        <dbReference type="ARBA" id="ARBA00004141"/>
    </source>
</evidence>
<feature type="transmembrane region" description="Helical" evidence="5">
    <location>
        <begin position="78"/>
        <end position="97"/>
    </location>
</feature>
<feature type="domain" description="O-antigen ligase-related" evidence="6">
    <location>
        <begin position="183"/>
        <end position="304"/>
    </location>
</feature>
<evidence type="ECO:0000256" key="5">
    <source>
        <dbReference type="SAM" id="Phobius"/>
    </source>
</evidence>
<dbReference type="RefSeq" id="WP_367855435.1">
    <property type="nucleotide sequence ID" value="NZ_JBFOHK010000005.1"/>
</dbReference>
<keyword evidence="3 5" id="KW-1133">Transmembrane helix</keyword>
<accession>A0ABV3QHS2</accession>
<feature type="transmembrane region" description="Helical" evidence="5">
    <location>
        <begin position="54"/>
        <end position="72"/>
    </location>
</feature>
<dbReference type="InterPro" id="IPR007016">
    <property type="entry name" value="O-antigen_ligase-rel_domated"/>
</dbReference>
<evidence type="ECO:0000313" key="7">
    <source>
        <dbReference type="EMBL" id="MEW9573375.1"/>
    </source>
</evidence>
<feature type="transmembrane region" description="Helical" evidence="5">
    <location>
        <begin position="26"/>
        <end position="42"/>
    </location>
</feature>
<evidence type="ECO:0000256" key="3">
    <source>
        <dbReference type="ARBA" id="ARBA00022989"/>
    </source>
</evidence>
<feature type="transmembrane region" description="Helical" evidence="5">
    <location>
        <begin position="216"/>
        <end position="234"/>
    </location>
</feature>
<keyword evidence="8" id="KW-1185">Reference proteome</keyword>
<gene>
    <name evidence="7" type="ORF">ABQJ54_16585</name>
</gene>
<dbReference type="GO" id="GO:0016874">
    <property type="term" value="F:ligase activity"/>
    <property type="evidence" value="ECO:0007669"/>
    <property type="project" value="UniProtKB-KW"/>
</dbReference>
<dbReference type="Proteomes" id="UP001556220">
    <property type="component" value="Unassembled WGS sequence"/>
</dbReference>
<dbReference type="PANTHER" id="PTHR37422">
    <property type="entry name" value="TEICHURONIC ACID BIOSYNTHESIS PROTEIN TUAE"/>
    <property type="match status" value="1"/>
</dbReference>
<evidence type="ECO:0000259" key="6">
    <source>
        <dbReference type="Pfam" id="PF04932"/>
    </source>
</evidence>
<dbReference type="PANTHER" id="PTHR37422:SF23">
    <property type="entry name" value="TEICHURONIC ACID BIOSYNTHESIS PROTEIN TUAE"/>
    <property type="match status" value="1"/>
</dbReference>
<comment type="subcellular location">
    <subcellularLocation>
        <location evidence="1">Membrane</location>
        <topology evidence="1">Multi-pass membrane protein</topology>
    </subcellularLocation>
</comment>
<organism evidence="7 8">
    <name type="scientific">Rhodanobacter lycopersici</name>
    <dbReference type="NCBI Taxonomy" id="3162487"/>
    <lineage>
        <taxon>Bacteria</taxon>
        <taxon>Pseudomonadati</taxon>
        <taxon>Pseudomonadota</taxon>
        <taxon>Gammaproteobacteria</taxon>
        <taxon>Lysobacterales</taxon>
        <taxon>Rhodanobacteraceae</taxon>
        <taxon>Rhodanobacter</taxon>
    </lineage>
</organism>
<dbReference type="EMBL" id="JBFOHK010000005">
    <property type="protein sequence ID" value="MEW9573375.1"/>
    <property type="molecule type" value="Genomic_DNA"/>
</dbReference>
<sequence length="477" mass="51834">MFLLILVYLGFAIVRPQDFLPGMAGLPVMSVTLLLAFVGWLLRGARTPGAPQFLLLPVFILIAMASEVVTGWSGGMEYVLEQMGPSLIVFFVLASAIDDPRRTATTFAVIGLCAMVLALHSVQQAEHGVGWTGMTLGEDGRIRYVGIFNDPNDLGLLFVMALPMVLCLASRASFLGRWFWRAGALLLLAGVYLTKSRGTQLAVLLMGGVWLWQKRGLLTAGSLGFVGLVGLMLMPSTRMNDLDPDEASAFGRVDAWYEGLDMFKTHPLFGVGFGNFTDYNELTAHNSFVLVLAETGFLGFVIWLAFVGYCFWMMWRLLRLQSGLARAVQASARAVATARPTARLALLPALPAGAGVEERRPVVARGQIAAASGSGTVADRATAAAEDRQARAEQALSLTLFCALCGFFMAAFFLSRSYNIMLYTLAAIVVGHYSSMRKRHDVLPRFTLSVSGWRWLPIALVVVAALYVLVAVLLRMS</sequence>
<comment type="caution">
    <text evidence="7">The sequence shown here is derived from an EMBL/GenBank/DDBJ whole genome shotgun (WGS) entry which is preliminary data.</text>
</comment>
<evidence type="ECO:0000256" key="4">
    <source>
        <dbReference type="ARBA" id="ARBA00023136"/>
    </source>
</evidence>
<evidence type="ECO:0000313" key="8">
    <source>
        <dbReference type="Proteomes" id="UP001556220"/>
    </source>
</evidence>
<name>A0ABV3QHS2_9GAMM</name>
<keyword evidence="4 5" id="KW-0472">Membrane</keyword>